<comment type="caution">
    <text evidence="1">The sequence shown here is derived from an EMBL/GenBank/DDBJ whole genome shotgun (WGS) entry which is preliminary data.</text>
</comment>
<gene>
    <name evidence="1" type="ORF">DERP_010501</name>
</gene>
<evidence type="ECO:0000313" key="2">
    <source>
        <dbReference type="Proteomes" id="UP000887458"/>
    </source>
</evidence>
<reference evidence="1 2" key="2">
    <citation type="journal article" date="2022" name="Mol. Biol. Evol.">
        <title>Comparative Genomics Reveals Insights into the Divergent Evolution of Astigmatic Mites and Household Pest Adaptations.</title>
        <authorList>
            <person name="Xiong Q."/>
            <person name="Wan A.T."/>
            <person name="Liu X."/>
            <person name="Fung C.S."/>
            <person name="Xiao X."/>
            <person name="Malainual N."/>
            <person name="Hou J."/>
            <person name="Wang L."/>
            <person name="Wang M."/>
            <person name="Yang K.Y."/>
            <person name="Cui Y."/>
            <person name="Leung E.L."/>
            <person name="Nong W."/>
            <person name="Shin S.K."/>
            <person name="Au S.W."/>
            <person name="Jeong K.Y."/>
            <person name="Chew F.T."/>
            <person name="Hui J.H."/>
            <person name="Leung T.F."/>
            <person name="Tungtrongchitr A."/>
            <person name="Zhong N."/>
            <person name="Liu Z."/>
            <person name="Tsui S.K."/>
        </authorList>
    </citation>
    <scope>NUCLEOTIDE SEQUENCE [LARGE SCALE GENOMIC DNA]</scope>
    <source>
        <strain evidence="1">Derp</strain>
    </source>
</reference>
<proteinExistence type="predicted"/>
<organism evidence="1 2">
    <name type="scientific">Dermatophagoides pteronyssinus</name>
    <name type="common">European house dust mite</name>
    <dbReference type="NCBI Taxonomy" id="6956"/>
    <lineage>
        <taxon>Eukaryota</taxon>
        <taxon>Metazoa</taxon>
        <taxon>Ecdysozoa</taxon>
        <taxon>Arthropoda</taxon>
        <taxon>Chelicerata</taxon>
        <taxon>Arachnida</taxon>
        <taxon>Acari</taxon>
        <taxon>Acariformes</taxon>
        <taxon>Sarcoptiformes</taxon>
        <taxon>Astigmata</taxon>
        <taxon>Psoroptidia</taxon>
        <taxon>Analgoidea</taxon>
        <taxon>Pyroglyphidae</taxon>
        <taxon>Dermatophagoidinae</taxon>
        <taxon>Dermatophagoides</taxon>
    </lineage>
</organism>
<reference evidence="1 2" key="1">
    <citation type="journal article" date="2018" name="J. Allergy Clin. Immunol.">
        <title>High-quality assembly of Dermatophagoides pteronyssinus genome and transcriptome reveals a wide range of novel allergens.</title>
        <authorList>
            <person name="Liu X.Y."/>
            <person name="Yang K.Y."/>
            <person name="Wang M.Q."/>
            <person name="Kwok J.S."/>
            <person name="Zeng X."/>
            <person name="Yang Z."/>
            <person name="Xiao X.J."/>
            <person name="Lau C.P."/>
            <person name="Li Y."/>
            <person name="Huang Z.M."/>
            <person name="Ba J.G."/>
            <person name="Yim A.K."/>
            <person name="Ouyang C.Y."/>
            <person name="Ngai S.M."/>
            <person name="Chan T.F."/>
            <person name="Leung E.L."/>
            <person name="Liu L."/>
            <person name="Liu Z.G."/>
            <person name="Tsui S.K."/>
        </authorList>
    </citation>
    <scope>NUCLEOTIDE SEQUENCE [LARGE SCALE GENOMIC DNA]</scope>
    <source>
        <strain evidence="1">Derp</strain>
    </source>
</reference>
<name>A0ABQ8JFJ0_DERPT</name>
<dbReference type="EMBL" id="NJHN03000041">
    <property type="protein sequence ID" value="KAH9421364.1"/>
    <property type="molecule type" value="Genomic_DNA"/>
</dbReference>
<sequence>MENFFSNKIFNVKYYDDDDEYIQLAAVLNTQTKHYHQQHQYYCQNNLNYIPIINNNHFAIPKLINKTDENLLNNSYWDNATRKPNDDY</sequence>
<dbReference type="Proteomes" id="UP000887458">
    <property type="component" value="Unassembled WGS sequence"/>
</dbReference>
<accession>A0ABQ8JFJ0</accession>
<protein>
    <submittedName>
        <fullName evidence="1">Uncharacterized protein</fullName>
    </submittedName>
</protein>
<evidence type="ECO:0000313" key="1">
    <source>
        <dbReference type="EMBL" id="KAH9421364.1"/>
    </source>
</evidence>
<keyword evidence="2" id="KW-1185">Reference proteome</keyword>